<evidence type="ECO:0000313" key="3">
    <source>
        <dbReference type="Proteomes" id="UP000531594"/>
    </source>
</evidence>
<feature type="transmembrane region" description="Helical" evidence="1">
    <location>
        <begin position="62"/>
        <end position="85"/>
    </location>
</feature>
<evidence type="ECO:0000256" key="1">
    <source>
        <dbReference type="SAM" id="Phobius"/>
    </source>
</evidence>
<keyword evidence="3" id="KW-1185">Reference proteome</keyword>
<dbReference type="RefSeq" id="WP_184521556.1">
    <property type="nucleotide sequence ID" value="NZ_JACHGK010000001.1"/>
</dbReference>
<organism evidence="2 3">
    <name type="scientific">Bacillus benzoevorans</name>
    <dbReference type="NCBI Taxonomy" id="1456"/>
    <lineage>
        <taxon>Bacteria</taxon>
        <taxon>Bacillati</taxon>
        <taxon>Bacillota</taxon>
        <taxon>Bacilli</taxon>
        <taxon>Bacillales</taxon>
        <taxon>Bacillaceae</taxon>
        <taxon>Bacillus</taxon>
    </lineage>
</organism>
<dbReference type="EMBL" id="JACHGK010000001">
    <property type="protein sequence ID" value="MBB6443564.1"/>
    <property type="molecule type" value="Genomic_DNA"/>
</dbReference>
<reference evidence="2 3" key="1">
    <citation type="submission" date="2020-08" db="EMBL/GenBank/DDBJ databases">
        <title>Genomic Encyclopedia of Type Strains, Phase IV (KMG-IV): sequencing the most valuable type-strain genomes for metagenomic binning, comparative biology and taxonomic classification.</title>
        <authorList>
            <person name="Goeker M."/>
        </authorList>
    </citation>
    <scope>NUCLEOTIDE SEQUENCE [LARGE SCALE GENOMIC DNA]</scope>
    <source>
        <strain evidence="2 3">DSM 5391</strain>
    </source>
</reference>
<feature type="transmembrane region" description="Helical" evidence="1">
    <location>
        <begin position="91"/>
        <end position="112"/>
    </location>
</feature>
<evidence type="ECO:0000313" key="2">
    <source>
        <dbReference type="EMBL" id="MBB6443564.1"/>
    </source>
</evidence>
<dbReference type="AlphaFoldDB" id="A0A7X0LUS9"/>
<comment type="caution">
    <text evidence="2">The sequence shown here is derived from an EMBL/GenBank/DDBJ whole genome shotgun (WGS) entry which is preliminary data.</text>
</comment>
<evidence type="ECO:0008006" key="4">
    <source>
        <dbReference type="Google" id="ProtNLM"/>
    </source>
</evidence>
<keyword evidence="1" id="KW-0812">Transmembrane</keyword>
<proteinExistence type="predicted"/>
<name>A0A7X0LUS9_9BACI</name>
<feature type="transmembrane region" description="Helical" evidence="1">
    <location>
        <begin position="6"/>
        <end position="23"/>
    </location>
</feature>
<dbReference type="InterPro" id="IPR010773">
    <property type="entry name" value="Mycophage_PG1_Gp7"/>
</dbReference>
<keyword evidence="1" id="KW-0472">Membrane</keyword>
<sequence>MDVSILDLLVLGLACFRLTRLLVYDRITTFIRSPFMEEMEEIGESGQKEIYLVPKKGVIKGFFGELLSCYWCTGIWSAIGILIFYYVAPLYAVPVIMVLAVAGIGALIETFVQKIMQ</sequence>
<keyword evidence="1" id="KW-1133">Transmembrane helix</keyword>
<accession>A0A7X0LUS9</accession>
<protein>
    <recommendedName>
        <fullName evidence="4">DUF1360 domain-containing protein</fullName>
    </recommendedName>
</protein>
<dbReference type="Proteomes" id="UP000531594">
    <property type="component" value="Unassembled WGS sequence"/>
</dbReference>
<gene>
    <name evidence="2" type="ORF">HNR53_000152</name>
</gene>
<dbReference type="Pfam" id="PF07098">
    <property type="entry name" value="DUF1360"/>
    <property type="match status" value="1"/>
</dbReference>